<dbReference type="AlphaFoldDB" id="A0A931CGG8"/>
<name>A0A931CGG8_9MICC</name>
<dbReference type="Proteomes" id="UP000655366">
    <property type="component" value="Unassembled WGS sequence"/>
</dbReference>
<keyword evidence="2" id="KW-1185">Reference proteome</keyword>
<evidence type="ECO:0000313" key="1">
    <source>
        <dbReference type="EMBL" id="MBG0737913.1"/>
    </source>
</evidence>
<dbReference type="EMBL" id="JADNYM010000001">
    <property type="protein sequence ID" value="MBG0737913.1"/>
    <property type="molecule type" value="Genomic_DNA"/>
</dbReference>
<reference evidence="1 2" key="1">
    <citation type="submission" date="2020-11" db="EMBL/GenBank/DDBJ databases">
        <title>Arthrobacter antarcticus sp. nov., isolated from Antarctic Soil.</title>
        <authorList>
            <person name="Li J."/>
        </authorList>
    </citation>
    <scope>NUCLEOTIDE SEQUENCE [LARGE SCALE GENOMIC DNA]</scope>
    <source>
        <strain evidence="1 2">Z1-20</strain>
    </source>
</reference>
<dbReference type="RefSeq" id="WP_196394860.1">
    <property type="nucleotide sequence ID" value="NZ_JADNYM010000001.1"/>
</dbReference>
<protein>
    <submittedName>
        <fullName evidence="1">DsrE family protein</fullName>
    </submittedName>
</protein>
<dbReference type="SUPFAM" id="SSF75169">
    <property type="entry name" value="DsrEFH-like"/>
    <property type="match status" value="1"/>
</dbReference>
<organism evidence="1 2">
    <name type="scientific">Arthrobacter terrae</name>
    <dbReference type="NCBI Taxonomy" id="2935737"/>
    <lineage>
        <taxon>Bacteria</taxon>
        <taxon>Bacillati</taxon>
        <taxon>Actinomycetota</taxon>
        <taxon>Actinomycetes</taxon>
        <taxon>Micrococcales</taxon>
        <taxon>Micrococcaceae</taxon>
        <taxon>Arthrobacter</taxon>
    </lineage>
</organism>
<dbReference type="InterPro" id="IPR027396">
    <property type="entry name" value="DsrEFH-like"/>
</dbReference>
<dbReference type="InterPro" id="IPR003787">
    <property type="entry name" value="Sulphur_relay_DsrE/F-like"/>
</dbReference>
<gene>
    <name evidence="1" type="ORF">IV500_00465</name>
</gene>
<comment type="caution">
    <text evidence="1">The sequence shown here is derived from an EMBL/GenBank/DDBJ whole genome shotgun (WGS) entry which is preliminary data.</text>
</comment>
<proteinExistence type="predicted"/>
<accession>A0A931CGG8</accession>
<sequence length="124" mass="13482">MNSNMNRAVISLTTGLEDPERVTVAFLVAVGAAEQGRETLMFLTKEAVRLVLQGFAHTVACDGCPPLTALLERYERAGGRYLVCPICLDSRRVDRSGFMANAEAGGTVQLWNWIGGDPVVTFSY</sequence>
<evidence type="ECO:0000313" key="2">
    <source>
        <dbReference type="Proteomes" id="UP000655366"/>
    </source>
</evidence>
<dbReference type="Pfam" id="PF02635">
    <property type="entry name" value="DsrE"/>
    <property type="match status" value="1"/>
</dbReference>
<dbReference type="Gene3D" id="3.40.1260.10">
    <property type="entry name" value="DsrEFH-like"/>
    <property type="match status" value="1"/>
</dbReference>